<gene>
    <name evidence="5" type="ORF">DIT68_13605</name>
</gene>
<dbReference type="EMBL" id="QFRJ01000013">
    <property type="protein sequence ID" value="PWH82927.1"/>
    <property type="molecule type" value="Genomic_DNA"/>
</dbReference>
<accession>A0A2U2X558</accession>
<comment type="caution">
    <text evidence="5">The sequence shown here is derived from an EMBL/GenBank/DDBJ whole genome shotgun (WGS) entry which is preliminary data.</text>
</comment>
<dbReference type="Gene3D" id="2.40.170.20">
    <property type="entry name" value="TonB-dependent receptor, beta-barrel domain"/>
    <property type="match status" value="1"/>
</dbReference>
<dbReference type="AlphaFoldDB" id="A0A2U2X558"/>
<name>A0A2U2X558_9FLAO</name>
<reference evidence="5 6" key="1">
    <citation type="submission" date="2018-05" db="EMBL/GenBank/DDBJ databases">
        <title>Brumimicrobium oceani sp. nov., isolated from coastal sediment.</title>
        <authorList>
            <person name="Kou Y."/>
        </authorList>
    </citation>
    <scope>NUCLEOTIDE SEQUENCE [LARGE SCALE GENOMIC DNA]</scope>
    <source>
        <strain evidence="5 6">C305</strain>
    </source>
</reference>
<evidence type="ECO:0000313" key="6">
    <source>
        <dbReference type="Proteomes" id="UP000245370"/>
    </source>
</evidence>
<keyword evidence="2" id="KW-0472">Membrane</keyword>
<proteinExistence type="predicted"/>
<evidence type="ECO:0000256" key="2">
    <source>
        <dbReference type="ARBA" id="ARBA00023136"/>
    </source>
</evidence>
<evidence type="ECO:0000313" key="5">
    <source>
        <dbReference type="EMBL" id="PWH82927.1"/>
    </source>
</evidence>
<evidence type="ECO:0008006" key="7">
    <source>
        <dbReference type="Google" id="ProtNLM"/>
    </source>
</evidence>
<feature type="chain" id="PRO_5015774640" description="TonB-dependent receptor" evidence="4">
    <location>
        <begin position="28"/>
        <end position="581"/>
    </location>
</feature>
<keyword evidence="6" id="KW-1185">Reference proteome</keyword>
<dbReference type="InterPro" id="IPR036942">
    <property type="entry name" value="Beta-barrel_TonB_sf"/>
</dbReference>
<comment type="subcellular location">
    <subcellularLocation>
        <location evidence="1">Cell outer membrane</location>
    </subcellularLocation>
</comment>
<organism evidence="5 6">
    <name type="scientific">Brumimicrobium oceani</name>
    <dbReference type="NCBI Taxonomy" id="2100725"/>
    <lineage>
        <taxon>Bacteria</taxon>
        <taxon>Pseudomonadati</taxon>
        <taxon>Bacteroidota</taxon>
        <taxon>Flavobacteriia</taxon>
        <taxon>Flavobacteriales</taxon>
        <taxon>Crocinitomicaceae</taxon>
        <taxon>Brumimicrobium</taxon>
    </lineage>
</organism>
<dbReference type="GO" id="GO:0009279">
    <property type="term" value="C:cell outer membrane"/>
    <property type="evidence" value="ECO:0007669"/>
    <property type="project" value="UniProtKB-SubCell"/>
</dbReference>
<evidence type="ECO:0000256" key="4">
    <source>
        <dbReference type="SAM" id="SignalP"/>
    </source>
</evidence>
<dbReference type="SUPFAM" id="SSF56935">
    <property type="entry name" value="Porins"/>
    <property type="match status" value="1"/>
</dbReference>
<keyword evidence="3" id="KW-0998">Cell outer membrane</keyword>
<protein>
    <recommendedName>
        <fullName evidence="7">TonB-dependent receptor</fullName>
    </recommendedName>
</protein>
<evidence type="ECO:0000256" key="1">
    <source>
        <dbReference type="ARBA" id="ARBA00004442"/>
    </source>
</evidence>
<sequence length="581" mass="65826">MEAMNKQMVLFFSAVTSVFFSMPLAFGQGGGDVNIVTDSDRSITPASRIYLRPKMIDTAITSPVLVYPLLVLKEETSFEVEGIEPANIRHRPQLSQLYNGYAKIGGGSRLRGLGEVYYNSTRSRKYNWGAHALHHSEWGEISEYAPSMYDKTSVKAFGKVEESRFSYGGGAHYLNQGLHYYGFQNPDADRDSIKQRYQSFGFNAFYDSHKKDSAMLNYRIGVEYDNFSDRKPEADSLSDWRGRENFIGIKTSWQYNTSSNVLLSNLRADLDIGYNGYKYGIGDTSIALLDTGIVSKNTVIQLRPVTSFYGMNEKLQFKVGGEFALDVHEETKASLYPIAEVRYSLFDDIFIPYAGVEGGLKQQRFAHLAAENEFIGSNNQIKNESRYKFHFGIKGTLTSRISFNANVAFMNWRNHALFINDTIYSSGNQFRVEYDTVAVTTISGSISYQQDEKLKIDLIGRFNTYAANNNPYAWNLPQLELITRGTYNIADKLIAKVDFSLETGRNARVFDPTLEGAKLEDGMYFKKLGVLADVNIGAEFRYTPRLSIFANFNNIAAQNYQRWNGYPVNAFQFMAGLTFRF</sequence>
<evidence type="ECO:0000256" key="3">
    <source>
        <dbReference type="ARBA" id="ARBA00023237"/>
    </source>
</evidence>
<reference evidence="5 6" key="2">
    <citation type="submission" date="2018-05" db="EMBL/GenBank/DDBJ databases">
        <authorList>
            <person name="Lanie J.A."/>
            <person name="Ng W.-L."/>
            <person name="Kazmierczak K.M."/>
            <person name="Andrzejewski T.M."/>
            <person name="Davidsen T.M."/>
            <person name="Wayne K.J."/>
            <person name="Tettelin H."/>
            <person name="Glass J.I."/>
            <person name="Rusch D."/>
            <person name="Podicherti R."/>
            <person name="Tsui H.-C.T."/>
            <person name="Winkler M.E."/>
        </authorList>
    </citation>
    <scope>NUCLEOTIDE SEQUENCE [LARGE SCALE GENOMIC DNA]</scope>
    <source>
        <strain evidence="5 6">C305</strain>
    </source>
</reference>
<dbReference type="Proteomes" id="UP000245370">
    <property type="component" value="Unassembled WGS sequence"/>
</dbReference>
<keyword evidence="4" id="KW-0732">Signal</keyword>
<feature type="signal peptide" evidence="4">
    <location>
        <begin position="1"/>
        <end position="27"/>
    </location>
</feature>